<proteinExistence type="predicted"/>
<evidence type="ECO:0000313" key="2">
    <source>
        <dbReference type="Proteomes" id="UP000092124"/>
    </source>
</evidence>
<accession>A0A1A6HVZ3</accession>
<keyword evidence="2" id="KW-1185">Reference proteome</keyword>
<name>A0A1A6HVZ3_NEOLE</name>
<dbReference type="AlphaFoldDB" id="A0A1A6HVZ3"/>
<gene>
    <name evidence="1" type="ORF">A6R68_23388</name>
</gene>
<reference evidence="1 2" key="1">
    <citation type="submission" date="2016-06" db="EMBL/GenBank/DDBJ databases">
        <title>The Draft Genome Sequence and Annotation of the Desert Woodrat Neotoma lepida.</title>
        <authorList>
            <person name="Campbell M."/>
            <person name="Oakeson K.F."/>
            <person name="Yandell M."/>
            <person name="Halpert J.R."/>
            <person name="Dearing D."/>
        </authorList>
    </citation>
    <scope>NUCLEOTIDE SEQUENCE [LARGE SCALE GENOMIC DNA]</scope>
    <source>
        <strain evidence="1">417</strain>
        <tissue evidence="1">Liver</tissue>
    </source>
</reference>
<dbReference type="Proteomes" id="UP000092124">
    <property type="component" value="Unassembled WGS sequence"/>
</dbReference>
<protein>
    <submittedName>
        <fullName evidence="1">Uncharacterized protein</fullName>
    </submittedName>
</protein>
<comment type="caution">
    <text evidence="1">The sequence shown here is derived from an EMBL/GenBank/DDBJ whole genome shotgun (WGS) entry which is preliminary data.</text>
</comment>
<dbReference type="EMBL" id="LZPO01008010">
    <property type="protein sequence ID" value="OBS82628.1"/>
    <property type="molecule type" value="Genomic_DNA"/>
</dbReference>
<sequence>CIKKLLVMLDLKHSPFKFTENQETKVLGSHRWKLFNWILENWLSYTIYFIDLSSISNQLIGAKGMKVRGHFYTQSVEK</sequence>
<organism evidence="1 2">
    <name type="scientific">Neotoma lepida</name>
    <name type="common">Desert woodrat</name>
    <dbReference type="NCBI Taxonomy" id="56216"/>
    <lineage>
        <taxon>Eukaryota</taxon>
        <taxon>Metazoa</taxon>
        <taxon>Chordata</taxon>
        <taxon>Craniata</taxon>
        <taxon>Vertebrata</taxon>
        <taxon>Euteleostomi</taxon>
        <taxon>Mammalia</taxon>
        <taxon>Eutheria</taxon>
        <taxon>Euarchontoglires</taxon>
        <taxon>Glires</taxon>
        <taxon>Rodentia</taxon>
        <taxon>Myomorpha</taxon>
        <taxon>Muroidea</taxon>
        <taxon>Cricetidae</taxon>
        <taxon>Neotominae</taxon>
        <taxon>Neotoma</taxon>
    </lineage>
</organism>
<feature type="non-terminal residue" evidence="1">
    <location>
        <position position="78"/>
    </location>
</feature>
<feature type="non-terminal residue" evidence="1">
    <location>
        <position position="1"/>
    </location>
</feature>
<evidence type="ECO:0000313" key="1">
    <source>
        <dbReference type="EMBL" id="OBS82628.1"/>
    </source>
</evidence>